<feature type="binding site" evidence="15">
    <location>
        <position position="778"/>
    </location>
    <ligand>
        <name>ATP</name>
        <dbReference type="ChEBI" id="CHEBI:30616"/>
        <label>2</label>
    </ligand>
</feature>
<name>A0A975AI20_9FIRM</name>
<dbReference type="NCBIfam" id="TIGR01369">
    <property type="entry name" value="CPSaseII_lrg"/>
    <property type="match status" value="1"/>
</dbReference>
<feature type="binding site" evidence="15">
    <location>
        <position position="298"/>
    </location>
    <ligand>
        <name>ATP</name>
        <dbReference type="ChEBI" id="CHEBI:30616"/>
        <label>1</label>
    </ligand>
</feature>
<comment type="cofactor">
    <cofactor evidence="15">
        <name>Mg(2+)</name>
        <dbReference type="ChEBI" id="CHEBI:18420"/>
    </cofactor>
    <cofactor evidence="15">
        <name>Mn(2+)</name>
        <dbReference type="ChEBI" id="CHEBI:29035"/>
    </cofactor>
    <text evidence="15">Binds 4 Mg(2+) or Mn(2+) ions per subunit.</text>
</comment>
<keyword evidence="4 15" id="KW-0436">Ligase</keyword>
<feature type="binding site" evidence="15">
    <location>
        <position position="284"/>
    </location>
    <ligand>
        <name>Mn(2+)</name>
        <dbReference type="ChEBI" id="CHEBI:29035"/>
        <label>1</label>
    </ligand>
</feature>
<dbReference type="GO" id="GO:0006526">
    <property type="term" value="P:L-arginine biosynthetic process"/>
    <property type="evidence" value="ECO:0007669"/>
    <property type="project" value="UniProtKB-UniRule"/>
</dbReference>
<feature type="binding site" evidence="15">
    <location>
        <position position="169"/>
    </location>
    <ligand>
        <name>ATP</name>
        <dbReference type="ChEBI" id="CHEBI:30616"/>
        <label>1</label>
    </ligand>
</feature>
<keyword evidence="8 15" id="KW-0547">Nucleotide-binding</keyword>
<feature type="binding site" evidence="15">
    <location>
        <position position="242"/>
    </location>
    <ligand>
        <name>ATP</name>
        <dbReference type="ChEBI" id="CHEBI:30616"/>
        <label>1</label>
    </ligand>
</feature>
<dbReference type="PROSITE" id="PS00867">
    <property type="entry name" value="CPSASE_2"/>
    <property type="match status" value="2"/>
</dbReference>
<evidence type="ECO:0000256" key="7">
    <source>
        <dbReference type="ARBA" id="ARBA00022737"/>
    </source>
</evidence>
<evidence type="ECO:0000256" key="9">
    <source>
        <dbReference type="ARBA" id="ARBA00022840"/>
    </source>
</evidence>
<dbReference type="PRINTS" id="PR00098">
    <property type="entry name" value="CPSASE"/>
</dbReference>
<feature type="binding site" evidence="15">
    <location>
        <position position="175"/>
    </location>
    <ligand>
        <name>ATP</name>
        <dbReference type="ChEBI" id="CHEBI:30616"/>
        <label>1</label>
    </ligand>
</feature>
<gene>
    <name evidence="15 18" type="primary">carB</name>
    <name evidence="18" type="ORF">J0B03_02845</name>
</gene>
<feature type="binding site" evidence="15">
    <location>
        <position position="833"/>
    </location>
    <ligand>
        <name>Mn(2+)</name>
        <dbReference type="ChEBI" id="CHEBI:29035"/>
        <label>4</label>
    </ligand>
</feature>
<dbReference type="GO" id="GO:0004088">
    <property type="term" value="F:carbamoyl-phosphate synthase (glutamine-hydrolyzing) activity"/>
    <property type="evidence" value="ECO:0007669"/>
    <property type="project" value="UniProtKB-UniRule"/>
</dbReference>
<feature type="binding site" evidence="15">
    <location>
        <position position="821"/>
    </location>
    <ligand>
        <name>ATP</name>
        <dbReference type="ChEBI" id="CHEBI:30616"/>
        <label>2</label>
    </ligand>
</feature>
<dbReference type="FunFam" id="3.30.470.20:FF:000026">
    <property type="entry name" value="Carbamoyl-phosphate synthase large chain"/>
    <property type="match status" value="2"/>
</dbReference>
<feature type="binding site" evidence="15">
    <location>
        <position position="821"/>
    </location>
    <ligand>
        <name>Mg(2+)</name>
        <dbReference type="ChEBI" id="CHEBI:18420"/>
        <label>3</label>
    </ligand>
</feature>
<feature type="binding site" evidence="15">
    <location>
        <position position="748"/>
    </location>
    <ligand>
        <name>ATP</name>
        <dbReference type="ChEBI" id="CHEBI:30616"/>
        <label>2</label>
    </ligand>
</feature>
<feature type="binding site" evidence="15">
    <location>
        <position position="215"/>
    </location>
    <ligand>
        <name>ATP</name>
        <dbReference type="ChEBI" id="CHEBI:30616"/>
        <label>1</label>
    </ligand>
</feature>
<organism evidence="18 19">
    <name type="scientific">Alkalibacter rhizosphaerae</name>
    <dbReference type="NCBI Taxonomy" id="2815577"/>
    <lineage>
        <taxon>Bacteria</taxon>
        <taxon>Bacillati</taxon>
        <taxon>Bacillota</taxon>
        <taxon>Clostridia</taxon>
        <taxon>Eubacteriales</taxon>
        <taxon>Eubacteriaceae</taxon>
        <taxon>Alkalibacter</taxon>
    </lineage>
</organism>
<evidence type="ECO:0000256" key="1">
    <source>
        <dbReference type="ARBA" id="ARBA00005077"/>
    </source>
</evidence>
<dbReference type="GO" id="GO:0005737">
    <property type="term" value="C:cytoplasm"/>
    <property type="evidence" value="ECO:0007669"/>
    <property type="project" value="TreeGrafter"/>
</dbReference>
<dbReference type="GO" id="GO:0005524">
    <property type="term" value="F:ATP binding"/>
    <property type="evidence" value="ECO:0007669"/>
    <property type="project" value="UniProtKB-UniRule"/>
</dbReference>
<evidence type="ECO:0000256" key="13">
    <source>
        <dbReference type="ARBA" id="ARBA00047359"/>
    </source>
</evidence>
<dbReference type="KEGG" id="alka:J0B03_02845"/>
<dbReference type="InterPro" id="IPR011761">
    <property type="entry name" value="ATP-grasp"/>
</dbReference>
<dbReference type="InterPro" id="IPR036914">
    <property type="entry name" value="MGS-like_dom_sf"/>
</dbReference>
<feature type="binding site" evidence="15">
    <location>
        <position position="753"/>
    </location>
    <ligand>
        <name>ATP</name>
        <dbReference type="ChEBI" id="CHEBI:30616"/>
        <label>2</label>
    </ligand>
</feature>
<dbReference type="HAMAP" id="MF_01210_B">
    <property type="entry name" value="CPSase_L_chain_B"/>
    <property type="match status" value="1"/>
</dbReference>
<feature type="binding site" evidence="15">
    <location>
        <position position="210"/>
    </location>
    <ligand>
        <name>ATP</name>
        <dbReference type="ChEBI" id="CHEBI:30616"/>
        <label>1</label>
    </ligand>
</feature>
<dbReference type="FunFam" id="3.40.50.20:FF:000003">
    <property type="entry name" value="Carbamoyl-phosphate synthase large chain"/>
    <property type="match status" value="1"/>
</dbReference>
<dbReference type="Pfam" id="PF02787">
    <property type="entry name" value="CPSase_L_D3"/>
    <property type="match status" value="1"/>
</dbReference>
<dbReference type="PROSITE" id="PS50975">
    <property type="entry name" value="ATP_GRASP"/>
    <property type="match status" value="2"/>
</dbReference>
<keyword evidence="12" id="KW-0464">Manganese</keyword>
<dbReference type="InterPro" id="IPR005480">
    <property type="entry name" value="CPSase_lsu_oligo"/>
</dbReference>
<dbReference type="Gene3D" id="3.40.50.1380">
    <property type="entry name" value="Methylglyoxal synthase-like domain"/>
    <property type="match status" value="1"/>
</dbReference>
<keyword evidence="9 15" id="KW-0067">ATP-binding</keyword>
<keyword evidence="7 15" id="KW-0677">Repeat</keyword>
<dbReference type="Pfam" id="PF02142">
    <property type="entry name" value="MGS"/>
    <property type="match status" value="1"/>
</dbReference>
<dbReference type="InterPro" id="IPR005479">
    <property type="entry name" value="CPAse_ATP-bd"/>
</dbReference>
<evidence type="ECO:0000256" key="6">
    <source>
        <dbReference type="ARBA" id="ARBA00022723"/>
    </source>
</evidence>
<feature type="binding site" evidence="15">
    <location>
        <position position="833"/>
    </location>
    <ligand>
        <name>Mg(2+)</name>
        <dbReference type="ChEBI" id="CHEBI:18420"/>
        <label>4</label>
    </ligand>
</feature>
<comment type="function">
    <text evidence="15">Large subunit of the glutamine-dependent carbamoyl phosphate synthetase (CPSase). CPSase catalyzes the formation of carbamoyl phosphate from the ammonia moiety of glutamine, carbonate, and phosphate donated by ATP, constituting the first step of 2 biosynthetic pathways, one leading to arginine and/or urea and the other to pyrimidine nucleotides. The large subunit (synthetase) binds the substrates ammonia (free or transferred from glutamine from the small subunit), hydrogencarbonate and ATP and carries out an ATP-coupled ligase reaction, activating hydrogencarbonate by forming carboxy phosphate which reacts with ammonia to form carbamoyl phosphate.</text>
</comment>
<evidence type="ECO:0000256" key="2">
    <source>
        <dbReference type="ARBA" id="ARBA00009799"/>
    </source>
</evidence>
<dbReference type="GO" id="GO:0044205">
    <property type="term" value="P:'de novo' UMP biosynthetic process"/>
    <property type="evidence" value="ECO:0007669"/>
    <property type="project" value="UniProtKB-UniRule"/>
</dbReference>
<feature type="binding site" evidence="15">
    <location>
        <position position="284"/>
    </location>
    <ligand>
        <name>Mg(2+)</name>
        <dbReference type="ChEBI" id="CHEBI:18420"/>
        <label>1</label>
    </ligand>
</feature>
<dbReference type="InterPro" id="IPR033937">
    <property type="entry name" value="MGS_CPS_CarB"/>
</dbReference>
<feature type="binding site" evidence="15">
    <location>
        <position position="208"/>
    </location>
    <ligand>
        <name>ATP</name>
        <dbReference type="ChEBI" id="CHEBI:30616"/>
        <label>1</label>
    </ligand>
</feature>
<feature type="domain" description="ATP-grasp" evidence="16">
    <location>
        <begin position="133"/>
        <end position="327"/>
    </location>
</feature>
<evidence type="ECO:0000313" key="18">
    <source>
        <dbReference type="EMBL" id="QSX09022.1"/>
    </source>
</evidence>
<dbReference type="SMART" id="SM01096">
    <property type="entry name" value="CPSase_L_D3"/>
    <property type="match status" value="1"/>
</dbReference>
<dbReference type="NCBIfam" id="NF003671">
    <property type="entry name" value="PRK05294.1"/>
    <property type="match status" value="1"/>
</dbReference>
<dbReference type="RefSeq" id="WP_207300363.1">
    <property type="nucleotide sequence ID" value="NZ_CP071444.1"/>
</dbReference>
<proteinExistence type="inferred from homology"/>
<keyword evidence="19" id="KW-1185">Reference proteome</keyword>
<dbReference type="PROSITE" id="PS51257">
    <property type="entry name" value="PROKAR_LIPOPROTEIN"/>
    <property type="match status" value="1"/>
</dbReference>
<dbReference type="InterPro" id="IPR005483">
    <property type="entry name" value="CPSase_dom"/>
</dbReference>
<feature type="binding site" evidence="15">
    <location>
        <position position="833"/>
    </location>
    <ligand>
        <name>ATP</name>
        <dbReference type="ChEBI" id="CHEBI:30616"/>
        <label>2</label>
    </ligand>
</feature>
<dbReference type="EMBL" id="CP071444">
    <property type="protein sequence ID" value="QSX09022.1"/>
    <property type="molecule type" value="Genomic_DNA"/>
</dbReference>
<dbReference type="EC" id="6.3.4.16" evidence="15"/>
<evidence type="ECO:0000256" key="3">
    <source>
        <dbReference type="ARBA" id="ARBA00022571"/>
    </source>
</evidence>
<evidence type="ECO:0000256" key="4">
    <source>
        <dbReference type="ARBA" id="ARBA00022598"/>
    </source>
</evidence>
<dbReference type="Pfam" id="PF25596">
    <property type="entry name" value="CPSase_L_D1"/>
    <property type="match status" value="2"/>
</dbReference>
<evidence type="ECO:0000256" key="5">
    <source>
        <dbReference type="ARBA" id="ARBA00022605"/>
    </source>
</evidence>
<evidence type="ECO:0000313" key="19">
    <source>
        <dbReference type="Proteomes" id="UP000663499"/>
    </source>
</evidence>
<dbReference type="InterPro" id="IPR013815">
    <property type="entry name" value="ATP_grasp_subdomain_1"/>
</dbReference>
<dbReference type="Gene3D" id="3.30.470.20">
    <property type="entry name" value="ATP-grasp fold, B domain"/>
    <property type="match status" value="2"/>
</dbReference>
<feature type="binding site" evidence="15">
    <location>
        <position position="176"/>
    </location>
    <ligand>
        <name>ATP</name>
        <dbReference type="ChEBI" id="CHEBI:30616"/>
        <label>1</label>
    </ligand>
</feature>
<feature type="region of interest" description="Carboxyphosphate synthetic domain" evidence="15">
    <location>
        <begin position="1"/>
        <end position="400"/>
    </location>
</feature>
<feature type="binding site" evidence="15">
    <location>
        <position position="781"/>
    </location>
    <ligand>
        <name>ATP</name>
        <dbReference type="ChEBI" id="CHEBI:30616"/>
        <label>2</label>
    </ligand>
</feature>
<sequence>MPKRTDIHKILIIGSGPIIIGQACEFDYSGTQACKALRGLGYEIVLVNSNPATIMTDPEVADVTYIEPLNVSRLEAIIAKEKPDALLPNLGGQTALNLSIDLMNAGILDKYGVKVIGVQLDAIERGEDRIAFKDSMNKLGIEMARSAPAYSVEEAEAIANELGYPVVVRPAYTMGGTGGGLVYNKEELQVIASRGISASRVGQVLIEESVLGWEELELEVVRDANNKMITICFIENVDAIGVHTGDSFCTAPMLTISQSLQKRLQDYAYRVVEAIEVIGGTNVQFAYDPKTDRVVIIEINPRTSRSSALASKATGFPIAYVSALLAAGITLDELPYWRDGSLDKYTPSGDYVVVKFARWAFEKFPGSKDVLGTQMKAVGEVMSIGKNYKEALQKAIRSLEIGRYGLGFAKDFHQRPLEDLMALLAEATSERQFILYEAIRKGADLDQLHQITHIKRYFLEQMQELVMLEEKLRQHTMEDLPDELLIQAKKDGFADRYLAMLYQTTETKMRNRRKALGVTEGWEAVPVSGVEDASYYFSTYNAPDQTTATSNKKVMILGGGPNRIGQGIEFDYCCVHAAFSLRDLGYETVIVNCNPETVSTDYDTSDKLYFEPLTVEDVLSIYEKEKPLGVIVQFGGQTPLNIAKELEELGVTILGTSPDTIDLAEDRDRFREIMEKLEIPMPESGMAVNMVEALAIAQRIGYPLMVRPSYVLGGRGMEVVHDDNMLRQYMEAAVGVTPERPILIDRFLGNATEAEADALSNGKDVFVPAIMEHIELAGIHSGDSACVIPPISISDKHKETINEYTKKIAKELNVIGLMNMQYAISDDKVYVLEANPRASRTVPLVSKVCNISMAKIATAILMKELDQEAYPISGLKNKELPHFGVKEAVFPFNMFPEVDPILGPEMRSTGEVLGLSDSFGLAFYKAQEATQTALPTEGTVLISVNDKDKESVLPVARKFAEIGFHIKATGGTHAFLKDNHIDAQEINKLFETKPNILDAIANGEIQLVINTPSGKRSQSDGSFIRKSSIRHKVPYITTVTAALASVKGIESQKFNTDPEPVKSLQEYHKAME</sequence>
<comment type="caution">
    <text evidence="15">Lacks conserved residue(s) required for the propagation of feature annotation.</text>
</comment>
<evidence type="ECO:0000256" key="11">
    <source>
        <dbReference type="ARBA" id="ARBA00022975"/>
    </source>
</evidence>
<feature type="binding site" evidence="15">
    <location>
        <position position="298"/>
    </location>
    <ligand>
        <name>Mg(2+)</name>
        <dbReference type="ChEBI" id="CHEBI:18420"/>
        <label>1</label>
    </ligand>
</feature>
<dbReference type="SUPFAM" id="SSF56059">
    <property type="entry name" value="Glutathione synthetase ATP-binding domain-like"/>
    <property type="match status" value="2"/>
</dbReference>
<evidence type="ECO:0000256" key="12">
    <source>
        <dbReference type="ARBA" id="ARBA00023211"/>
    </source>
</evidence>
<feature type="binding site" evidence="15">
    <location>
        <position position="298"/>
    </location>
    <ligand>
        <name>Mg(2+)</name>
        <dbReference type="ChEBI" id="CHEBI:18420"/>
        <label>2</label>
    </ligand>
</feature>
<dbReference type="AlphaFoldDB" id="A0A975AI20"/>
<feature type="binding site" evidence="15">
    <location>
        <position position="243"/>
    </location>
    <ligand>
        <name>ATP</name>
        <dbReference type="ChEBI" id="CHEBI:30616"/>
        <label>1</label>
    </ligand>
</feature>
<dbReference type="SUPFAM" id="SSF52440">
    <property type="entry name" value="PreATP-grasp domain"/>
    <property type="match status" value="2"/>
</dbReference>
<dbReference type="PROSITE" id="PS51855">
    <property type="entry name" value="MGS"/>
    <property type="match status" value="1"/>
</dbReference>
<feature type="binding site" evidence="15">
    <location>
        <position position="707"/>
    </location>
    <ligand>
        <name>ATP</name>
        <dbReference type="ChEBI" id="CHEBI:30616"/>
        <label>2</label>
    </ligand>
</feature>
<dbReference type="SUPFAM" id="SSF52335">
    <property type="entry name" value="Methylglyoxal synthase-like"/>
    <property type="match status" value="1"/>
</dbReference>
<keyword evidence="6" id="KW-0479">Metal-binding</keyword>
<feature type="region of interest" description="Allosteric domain" evidence="15">
    <location>
        <begin position="932"/>
        <end position="1072"/>
    </location>
</feature>
<dbReference type="CDD" id="cd01424">
    <property type="entry name" value="MGS_CPS_II"/>
    <property type="match status" value="1"/>
</dbReference>
<keyword evidence="10" id="KW-0460">Magnesium</keyword>
<dbReference type="InterPro" id="IPR006275">
    <property type="entry name" value="CPSase_lsu"/>
</dbReference>
<feature type="binding site" evidence="15">
    <location>
        <position position="833"/>
    </location>
    <ligand>
        <name>Mn(2+)</name>
        <dbReference type="ChEBI" id="CHEBI:29035"/>
        <label>3</label>
    </ligand>
</feature>
<dbReference type="Gene3D" id="3.30.1490.20">
    <property type="entry name" value="ATP-grasp fold, A domain"/>
    <property type="match status" value="1"/>
</dbReference>
<keyword evidence="5 15" id="KW-0028">Amino-acid biosynthesis</keyword>
<comment type="pathway">
    <text evidence="15">Pyrimidine metabolism; UMP biosynthesis via de novo pathway; (S)-dihydroorotate from bicarbonate: step 1/3.</text>
</comment>
<feature type="binding site" evidence="15">
    <location>
        <position position="300"/>
    </location>
    <ligand>
        <name>Mn(2+)</name>
        <dbReference type="ChEBI" id="CHEBI:29035"/>
        <label>2</label>
    </ligand>
</feature>
<dbReference type="Pfam" id="PF02786">
    <property type="entry name" value="CPSase_L_D2"/>
    <property type="match status" value="2"/>
</dbReference>
<dbReference type="PANTHER" id="PTHR11405:SF53">
    <property type="entry name" value="CARBAMOYL-PHOSPHATE SYNTHASE [AMMONIA], MITOCHONDRIAL"/>
    <property type="match status" value="1"/>
</dbReference>
<evidence type="ECO:0000256" key="8">
    <source>
        <dbReference type="ARBA" id="ARBA00022741"/>
    </source>
</evidence>
<dbReference type="SMART" id="SM00851">
    <property type="entry name" value="MGS"/>
    <property type="match status" value="1"/>
</dbReference>
<comment type="domain">
    <text evidence="15">The large subunit is composed of 2 ATP-grasp domains that are involved in binding the 2 ATP molecules needed for carbamoyl phosphate synthesis. The N-terminal ATP-grasp domain (referred to as the carboxyphosphate synthetic component) catalyzes the ATP-dependent phosphorylation of hydrogencarbonate to carboxyphosphate and the subsequent nucleophilic attack by ammonia to form a carbamate intermediate. The C-terminal ATP-grasp domain (referred to as the carbamoyl phosphate synthetic component) then catalyzes the phosphorylation of carbamate with the second ATP to form the end product carbamoyl phosphate. The reactive and unstable enzyme intermediates are sequentially channeled from one active site to the next through the interior of the protein over a distance of at least 96 A.</text>
</comment>
<feature type="domain" description="ATP-grasp" evidence="16">
    <location>
        <begin position="671"/>
        <end position="862"/>
    </location>
</feature>
<dbReference type="InterPro" id="IPR016185">
    <property type="entry name" value="PreATP-grasp_dom_sf"/>
</dbReference>
<feature type="binding site" evidence="15">
    <location>
        <position position="129"/>
    </location>
    <ligand>
        <name>ATP</name>
        <dbReference type="ChEBI" id="CHEBI:30616"/>
        <label>1</label>
    </ligand>
</feature>
<feature type="binding site" evidence="15">
    <location>
        <position position="300"/>
    </location>
    <ligand>
        <name>Mg(2+)</name>
        <dbReference type="ChEBI" id="CHEBI:18420"/>
        <label>2</label>
    </ligand>
</feature>
<feature type="binding site" evidence="15">
    <location>
        <position position="746"/>
    </location>
    <ligand>
        <name>ATP</name>
        <dbReference type="ChEBI" id="CHEBI:30616"/>
        <label>2</label>
    </ligand>
</feature>
<dbReference type="GO" id="GO:0046872">
    <property type="term" value="F:metal ion binding"/>
    <property type="evidence" value="ECO:0007669"/>
    <property type="project" value="UniProtKB-KW"/>
</dbReference>
<feature type="binding site" evidence="15">
    <location>
        <position position="780"/>
    </location>
    <ligand>
        <name>ATP</name>
        <dbReference type="ChEBI" id="CHEBI:30616"/>
        <label>2</label>
    </ligand>
</feature>
<dbReference type="Gene3D" id="3.40.50.20">
    <property type="match status" value="2"/>
</dbReference>
<dbReference type="PANTHER" id="PTHR11405">
    <property type="entry name" value="CARBAMOYLTRANSFERASE FAMILY MEMBER"/>
    <property type="match status" value="1"/>
</dbReference>
<evidence type="ECO:0000256" key="10">
    <source>
        <dbReference type="ARBA" id="ARBA00022842"/>
    </source>
</evidence>
<feature type="domain" description="MGS-like" evidence="17">
    <location>
        <begin position="932"/>
        <end position="1072"/>
    </location>
</feature>
<feature type="binding site" evidence="15">
    <location>
        <position position="241"/>
    </location>
    <ligand>
        <name>ATP</name>
        <dbReference type="ChEBI" id="CHEBI:30616"/>
        <label>1</label>
    </ligand>
</feature>
<comment type="pathway">
    <text evidence="1 15">Amino-acid biosynthesis; L-arginine biosynthesis; carbamoyl phosphate from bicarbonate: step 1/1.</text>
</comment>
<evidence type="ECO:0000256" key="15">
    <source>
        <dbReference type="HAMAP-Rule" id="MF_01210"/>
    </source>
</evidence>
<dbReference type="Gene3D" id="1.10.1030.10">
    <property type="entry name" value="Carbamoyl-phosphate synthetase, large subunit oligomerisation domain"/>
    <property type="match status" value="1"/>
</dbReference>
<evidence type="ECO:0000256" key="14">
    <source>
        <dbReference type="ARBA" id="ARBA00048816"/>
    </source>
</evidence>
<keyword evidence="11 15" id="KW-0665">Pyrimidine biosynthesis</keyword>
<dbReference type="EC" id="6.3.5.5" evidence="15"/>
<feature type="binding site" evidence="15">
    <location>
        <position position="284"/>
    </location>
    <ligand>
        <name>ATP</name>
        <dbReference type="ChEBI" id="CHEBI:30616"/>
        <label>1</label>
    </ligand>
</feature>
<reference evidence="18" key="1">
    <citation type="submission" date="2021-03" db="EMBL/GenBank/DDBJ databases">
        <title>Alkalibacter marinus sp. nov., isolated from tidal flat sediment.</title>
        <authorList>
            <person name="Namirimu T."/>
            <person name="Yang J.-A."/>
            <person name="Yang S.-H."/>
            <person name="Kim Y.-J."/>
            <person name="Kwon K.K."/>
        </authorList>
    </citation>
    <scope>NUCLEOTIDE SEQUENCE</scope>
    <source>
        <strain evidence="18">ES005</strain>
    </source>
</reference>
<dbReference type="GO" id="GO:0006541">
    <property type="term" value="P:glutamine metabolic process"/>
    <property type="evidence" value="ECO:0007669"/>
    <property type="project" value="TreeGrafter"/>
</dbReference>
<dbReference type="InterPro" id="IPR011607">
    <property type="entry name" value="MGS-like_dom"/>
</dbReference>
<comment type="catalytic activity">
    <reaction evidence="13 15">
        <text>hydrogencarbonate + NH4(+) + 2 ATP = carbamoyl phosphate + 2 ADP + phosphate + 2 H(+)</text>
        <dbReference type="Rhea" id="RHEA:18029"/>
        <dbReference type="ChEBI" id="CHEBI:15378"/>
        <dbReference type="ChEBI" id="CHEBI:17544"/>
        <dbReference type="ChEBI" id="CHEBI:28938"/>
        <dbReference type="ChEBI" id="CHEBI:30616"/>
        <dbReference type="ChEBI" id="CHEBI:43474"/>
        <dbReference type="ChEBI" id="CHEBI:58228"/>
        <dbReference type="ChEBI" id="CHEBI:456216"/>
        <dbReference type="EC" id="6.3.4.16"/>
    </reaction>
</comment>
<feature type="binding site" evidence="15">
    <location>
        <position position="298"/>
    </location>
    <ligand>
        <name>Mn(2+)</name>
        <dbReference type="ChEBI" id="CHEBI:29035"/>
        <label>1</label>
    </ligand>
</feature>
<feature type="binding site" evidence="15">
    <location>
        <position position="821"/>
    </location>
    <ligand>
        <name>Mn(2+)</name>
        <dbReference type="ChEBI" id="CHEBI:29035"/>
        <label>3</label>
    </ligand>
</feature>
<comment type="subunit">
    <text evidence="15">Composed of two chains; the small (or glutamine) chain promotes the hydrolysis of glutamine to ammonia, which is used by the large (or ammonia) chain to synthesize carbamoyl phosphate. Tetramer of heterodimers (alpha,beta)4.</text>
</comment>
<evidence type="ECO:0000259" key="17">
    <source>
        <dbReference type="PROSITE" id="PS51855"/>
    </source>
</evidence>
<dbReference type="Proteomes" id="UP000663499">
    <property type="component" value="Chromosome"/>
</dbReference>
<feature type="binding site" evidence="15">
    <location>
        <position position="835"/>
    </location>
    <ligand>
        <name>Mg(2+)</name>
        <dbReference type="ChEBI" id="CHEBI:18420"/>
        <label>4</label>
    </ligand>
</feature>
<keyword evidence="3 15" id="KW-0055">Arginine biosynthesis</keyword>
<protein>
    <recommendedName>
        <fullName evidence="15">Carbamoyl phosphate synthase large chain</fullName>
        <ecNumber evidence="15">6.3.4.16</ecNumber>
        <ecNumber evidence="15">6.3.5.5</ecNumber>
    </recommendedName>
    <alternativeName>
        <fullName evidence="15">Carbamoyl phosphate synthetase ammonia chain</fullName>
    </alternativeName>
</protein>
<dbReference type="NCBIfam" id="NF009455">
    <property type="entry name" value="PRK12815.1"/>
    <property type="match status" value="1"/>
</dbReference>
<dbReference type="GO" id="GO:0004087">
    <property type="term" value="F:carbamoyl-phosphate synthase (ammonia) activity"/>
    <property type="evidence" value="ECO:0007669"/>
    <property type="project" value="UniProtKB-EC"/>
</dbReference>
<feature type="binding site" evidence="15">
    <location>
        <position position="779"/>
    </location>
    <ligand>
        <name>ATP</name>
        <dbReference type="ChEBI" id="CHEBI:30616"/>
        <label>2</label>
    </ligand>
</feature>
<evidence type="ECO:0000259" key="16">
    <source>
        <dbReference type="PROSITE" id="PS50975"/>
    </source>
</evidence>
<dbReference type="FunFam" id="3.40.50.20:FF:000001">
    <property type="entry name" value="Carbamoyl-phosphate synthase large chain"/>
    <property type="match status" value="1"/>
</dbReference>
<comment type="catalytic activity">
    <reaction evidence="14 15">
        <text>hydrogencarbonate + L-glutamine + 2 ATP + H2O = carbamoyl phosphate + L-glutamate + 2 ADP + phosphate + 2 H(+)</text>
        <dbReference type="Rhea" id="RHEA:18633"/>
        <dbReference type="ChEBI" id="CHEBI:15377"/>
        <dbReference type="ChEBI" id="CHEBI:15378"/>
        <dbReference type="ChEBI" id="CHEBI:17544"/>
        <dbReference type="ChEBI" id="CHEBI:29985"/>
        <dbReference type="ChEBI" id="CHEBI:30616"/>
        <dbReference type="ChEBI" id="CHEBI:43474"/>
        <dbReference type="ChEBI" id="CHEBI:58228"/>
        <dbReference type="ChEBI" id="CHEBI:58359"/>
        <dbReference type="ChEBI" id="CHEBI:456216"/>
        <dbReference type="EC" id="6.3.5.5"/>
    </reaction>
</comment>
<dbReference type="InterPro" id="IPR036897">
    <property type="entry name" value="CarbamoylP_synth_lsu_oligo_sf"/>
</dbReference>
<dbReference type="PROSITE" id="PS00866">
    <property type="entry name" value="CPSASE_1"/>
    <property type="match status" value="2"/>
</dbReference>
<dbReference type="InterPro" id="IPR058047">
    <property type="entry name" value="CPSase_preATP-grasp"/>
</dbReference>
<feature type="binding site" evidence="15">
    <location>
        <position position="833"/>
    </location>
    <ligand>
        <name>Mg(2+)</name>
        <dbReference type="ChEBI" id="CHEBI:18420"/>
        <label>3</label>
    </ligand>
</feature>
<accession>A0A975AI20</accession>
<comment type="similarity">
    <text evidence="2 15">Belongs to the CarB family.</text>
</comment>
<dbReference type="SUPFAM" id="SSF48108">
    <property type="entry name" value="Carbamoyl phosphate synthetase, large subunit connection domain"/>
    <property type="match status" value="1"/>
</dbReference>
<feature type="binding site" evidence="15">
    <location>
        <position position="835"/>
    </location>
    <ligand>
        <name>Mn(2+)</name>
        <dbReference type="ChEBI" id="CHEBI:29035"/>
        <label>4</label>
    </ligand>
</feature>
<feature type="binding site" evidence="15">
    <location>
        <position position="298"/>
    </location>
    <ligand>
        <name>Mn(2+)</name>
        <dbReference type="ChEBI" id="CHEBI:29035"/>
        <label>2</label>
    </ligand>
</feature>